<dbReference type="Proteomes" id="UP000013840">
    <property type="component" value="Unassembled WGS sequence"/>
</dbReference>
<dbReference type="PANTHER" id="PTHR11803">
    <property type="entry name" value="2-IMINOBUTANOATE/2-IMINOPROPANOATE DEAMINASE RIDA"/>
    <property type="match status" value="1"/>
</dbReference>
<dbReference type="eggNOG" id="COG0251">
    <property type="taxonomic scope" value="Bacteria"/>
</dbReference>
<sequence>MTNKMVNSTNAPAAVGPYSHSVLAGQTQYISGQLGLDPVSGEMKETVEQQAEQALINLGAILKETGMTYDNVVKTTVFLKNMSDFGKINDIYGKYFSNTLPARSCVEVCQLPKNGLFEVEAIAVKN</sequence>
<dbReference type="InterPro" id="IPR006056">
    <property type="entry name" value="RidA"/>
</dbReference>
<name>R3TR03_9ENTE</name>
<gene>
    <name evidence="2" type="ORF">UC7_02848</name>
</gene>
<dbReference type="RefSeq" id="WP_010772929.1">
    <property type="nucleotide sequence ID" value="NZ_KB946335.1"/>
</dbReference>
<reference evidence="2 3" key="1">
    <citation type="submission" date="2013-02" db="EMBL/GenBank/DDBJ databases">
        <title>The Genome Sequence of Enterococcus caccae BAA-1240.</title>
        <authorList>
            <consortium name="The Broad Institute Genome Sequencing Platform"/>
            <consortium name="The Broad Institute Genome Sequencing Center for Infectious Disease"/>
            <person name="Earl A.M."/>
            <person name="Gilmore M.S."/>
            <person name="Lebreton F."/>
            <person name="Walker B."/>
            <person name="Young S.K."/>
            <person name="Zeng Q."/>
            <person name="Gargeya S."/>
            <person name="Fitzgerald M."/>
            <person name="Haas B."/>
            <person name="Abouelleil A."/>
            <person name="Alvarado L."/>
            <person name="Arachchi H.M."/>
            <person name="Berlin A.M."/>
            <person name="Chapman S.B."/>
            <person name="Dewar J."/>
            <person name="Goldberg J."/>
            <person name="Griggs A."/>
            <person name="Gujja S."/>
            <person name="Hansen M."/>
            <person name="Howarth C."/>
            <person name="Imamovic A."/>
            <person name="Larimer J."/>
            <person name="McCowan C."/>
            <person name="Murphy C."/>
            <person name="Neiman D."/>
            <person name="Pearson M."/>
            <person name="Priest M."/>
            <person name="Roberts A."/>
            <person name="Saif S."/>
            <person name="Shea T."/>
            <person name="Sisk P."/>
            <person name="Sykes S."/>
            <person name="Wortman J."/>
            <person name="Nusbaum C."/>
            <person name="Birren B."/>
        </authorList>
    </citation>
    <scope>NUCLEOTIDE SEQUENCE [LARGE SCALE GENOMIC DNA]</scope>
    <source>
        <strain evidence="2 3">ATCC BAA-1240</strain>
    </source>
</reference>
<dbReference type="NCBIfam" id="TIGR00004">
    <property type="entry name" value="Rid family detoxifying hydrolase"/>
    <property type="match status" value="1"/>
</dbReference>
<dbReference type="PATRIC" id="fig|1158612.3.peg.2814"/>
<dbReference type="CDD" id="cd00448">
    <property type="entry name" value="YjgF_YER057c_UK114_family"/>
    <property type="match status" value="1"/>
</dbReference>
<keyword evidence="3" id="KW-1185">Reference proteome</keyword>
<dbReference type="PANTHER" id="PTHR11803:SF39">
    <property type="entry name" value="2-IMINOBUTANOATE_2-IMINOPROPANOATE DEAMINASE"/>
    <property type="match status" value="1"/>
</dbReference>
<dbReference type="InterPro" id="IPR006175">
    <property type="entry name" value="YjgF/YER057c/UK114"/>
</dbReference>
<dbReference type="InterPro" id="IPR035959">
    <property type="entry name" value="RutC-like_sf"/>
</dbReference>
<evidence type="ECO:0000313" key="3">
    <source>
        <dbReference type="Proteomes" id="UP000013840"/>
    </source>
</evidence>
<protein>
    <submittedName>
        <fullName evidence="2">Endoribonuclease L-PSP</fullName>
    </submittedName>
</protein>
<dbReference type="OrthoDB" id="9803101at2"/>
<evidence type="ECO:0000313" key="2">
    <source>
        <dbReference type="EMBL" id="EOL43518.1"/>
    </source>
</evidence>
<dbReference type="AlphaFoldDB" id="R3TR03"/>
<dbReference type="EMBL" id="AJAU01000022">
    <property type="protein sequence ID" value="EOL43518.1"/>
    <property type="molecule type" value="Genomic_DNA"/>
</dbReference>
<dbReference type="Gene3D" id="3.30.1330.40">
    <property type="entry name" value="RutC-like"/>
    <property type="match status" value="1"/>
</dbReference>
<dbReference type="STRING" id="317735.RU98_GL000021"/>
<proteinExistence type="inferred from homology"/>
<dbReference type="FunFam" id="3.30.1330.40:FF:000001">
    <property type="entry name" value="L-PSP family endoribonuclease"/>
    <property type="match status" value="1"/>
</dbReference>
<dbReference type="Pfam" id="PF01042">
    <property type="entry name" value="Ribonuc_L-PSP"/>
    <property type="match status" value="1"/>
</dbReference>
<comment type="similarity">
    <text evidence="1">Belongs to the RutC family.</text>
</comment>
<comment type="caution">
    <text evidence="2">The sequence shown here is derived from an EMBL/GenBank/DDBJ whole genome shotgun (WGS) entry which is preliminary data.</text>
</comment>
<organism evidence="2 3">
    <name type="scientific">Enterococcus caccae ATCC BAA-1240</name>
    <dbReference type="NCBI Taxonomy" id="1158612"/>
    <lineage>
        <taxon>Bacteria</taxon>
        <taxon>Bacillati</taxon>
        <taxon>Bacillota</taxon>
        <taxon>Bacilli</taxon>
        <taxon>Lactobacillales</taxon>
        <taxon>Enterococcaceae</taxon>
        <taxon>Enterococcus</taxon>
    </lineage>
</organism>
<dbReference type="GO" id="GO:0019239">
    <property type="term" value="F:deaminase activity"/>
    <property type="evidence" value="ECO:0007669"/>
    <property type="project" value="TreeGrafter"/>
</dbReference>
<accession>R3TR03</accession>
<evidence type="ECO:0000256" key="1">
    <source>
        <dbReference type="ARBA" id="ARBA00010552"/>
    </source>
</evidence>
<dbReference type="SUPFAM" id="SSF55298">
    <property type="entry name" value="YjgF-like"/>
    <property type="match status" value="1"/>
</dbReference>
<dbReference type="GO" id="GO:0005829">
    <property type="term" value="C:cytosol"/>
    <property type="evidence" value="ECO:0007669"/>
    <property type="project" value="TreeGrafter"/>
</dbReference>